<dbReference type="EMBL" id="BSXS01002461">
    <property type="protein sequence ID" value="GME79147.1"/>
    <property type="molecule type" value="Genomic_DNA"/>
</dbReference>
<name>A0ACB5T1S3_AMBMO</name>
<organism evidence="1 2">
    <name type="scientific">Ambrosiozyma monospora</name>
    <name type="common">Yeast</name>
    <name type="synonym">Endomycopsis monosporus</name>
    <dbReference type="NCBI Taxonomy" id="43982"/>
    <lineage>
        <taxon>Eukaryota</taxon>
        <taxon>Fungi</taxon>
        <taxon>Dikarya</taxon>
        <taxon>Ascomycota</taxon>
        <taxon>Saccharomycotina</taxon>
        <taxon>Pichiomycetes</taxon>
        <taxon>Pichiales</taxon>
        <taxon>Pichiaceae</taxon>
        <taxon>Ambrosiozyma</taxon>
    </lineage>
</organism>
<protein>
    <submittedName>
        <fullName evidence="1">Unnamed protein product</fullName>
    </submittedName>
</protein>
<comment type="caution">
    <text evidence="1">The sequence shown here is derived from an EMBL/GenBank/DDBJ whole genome shotgun (WGS) entry which is preliminary data.</text>
</comment>
<proteinExistence type="predicted"/>
<accession>A0ACB5T1S3</accession>
<gene>
    <name evidence="1" type="ORF">Amon02_000378900</name>
</gene>
<reference evidence="1" key="1">
    <citation type="submission" date="2023-04" db="EMBL/GenBank/DDBJ databases">
        <title>Ambrosiozyma monospora NBRC 10751.</title>
        <authorList>
            <person name="Ichikawa N."/>
            <person name="Sato H."/>
            <person name="Tonouchi N."/>
        </authorList>
    </citation>
    <scope>NUCLEOTIDE SEQUENCE</scope>
    <source>
        <strain evidence="1">NBRC 10751</strain>
    </source>
</reference>
<dbReference type="Proteomes" id="UP001165064">
    <property type="component" value="Unassembled WGS sequence"/>
</dbReference>
<sequence length="378" mass="42446">MPYAICRLASWKITNTCCNLQVKLGVLHKRKSNSCFPSRQLTPGLSCLFSDTTSRVIFSNNTMSDFKEQQQPQQLPQQQEQQQFSKKQQDSLIGTVSSTSDSVADTPDKYDAEIADNADRAHHNNDLLRTVTQYTEYSVTTGEAMNDEIRRVKSKKEGHEIPEKKPTNVYGLFSKQFLGRNFFIPYVATLIILIVFMFCVFSIYWGSFYQRNTRLVNLKVLVALEPSNSDTDLLSQALQKTAETSPINKLAGWHINTEGLSESEIIEKVHHQKYWGAIYVSQEDASSQLVSAFSNGSLLNTTGLVKAYYETGRDPNGMNSYVEPAISKFSMVYSSILRQKVYPSVISGLSSSELSTAKSNGMLTSYPTIDIVDDFESN</sequence>
<keyword evidence="2" id="KW-1185">Reference proteome</keyword>
<evidence type="ECO:0000313" key="2">
    <source>
        <dbReference type="Proteomes" id="UP001165064"/>
    </source>
</evidence>
<evidence type="ECO:0000313" key="1">
    <source>
        <dbReference type="EMBL" id="GME79147.1"/>
    </source>
</evidence>